<comment type="caution">
    <text evidence="4">The sequence shown here is derived from an EMBL/GenBank/DDBJ whole genome shotgun (WGS) entry which is preliminary data.</text>
</comment>
<dbReference type="Pfam" id="PF01136">
    <property type="entry name" value="Peptidase_U32"/>
    <property type="match status" value="1"/>
</dbReference>
<dbReference type="GO" id="GO:0006508">
    <property type="term" value="P:proteolysis"/>
    <property type="evidence" value="ECO:0007669"/>
    <property type="project" value="UniProtKB-KW"/>
</dbReference>
<name>A0A921DSF5_9BACT</name>
<dbReference type="PROSITE" id="PS01276">
    <property type="entry name" value="PEPTIDASE_U32"/>
    <property type="match status" value="1"/>
</dbReference>
<evidence type="ECO:0000256" key="2">
    <source>
        <dbReference type="ARBA" id="ARBA00022801"/>
    </source>
</evidence>
<evidence type="ECO:0000256" key="1">
    <source>
        <dbReference type="ARBA" id="ARBA00022670"/>
    </source>
</evidence>
<evidence type="ECO:0000256" key="3">
    <source>
        <dbReference type="ARBA" id="ARBA00038374"/>
    </source>
</evidence>
<accession>A0A921DSF5</accession>
<dbReference type="InterPro" id="IPR051454">
    <property type="entry name" value="RNA/ubiquinone_mod_enzymes"/>
</dbReference>
<gene>
    <name evidence="4" type="ORF">K8W16_10660</name>
</gene>
<dbReference type="RefSeq" id="WP_304123515.1">
    <property type="nucleotide sequence ID" value="NZ_DYZA01000219.1"/>
</dbReference>
<proteinExistence type="inferred from homology"/>
<dbReference type="InterPro" id="IPR001539">
    <property type="entry name" value="Peptidase_U32"/>
</dbReference>
<dbReference type="EMBL" id="DYZA01000219">
    <property type="protein sequence ID" value="HJD98091.1"/>
    <property type="molecule type" value="Genomic_DNA"/>
</dbReference>
<protein>
    <submittedName>
        <fullName evidence="4">U32 family peptidase</fullName>
    </submittedName>
</protein>
<evidence type="ECO:0000313" key="5">
    <source>
        <dbReference type="Proteomes" id="UP000698963"/>
    </source>
</evidence>
<organism evidence="4 5">
    <name type="scientific">Mailhella massiliensis</name>
    <dbReference type="NCBI Taxonomy" id="1903261"/>
    <lineage>
        <taxon>Bacteria</taxon>
        <taxon>Pseudomonadati</taxon>
        <taxon>Thermodesulfobacteriota</taxon>
        <taxon>Desulfovibrionia</taxon>
        <taxon>Desulfovibrionales</taxon>
        <taxon>Desulfovibrionaceae</taxon>
        <taxon>Mailhella</taxon>
    </lineage>
</organism>
<dbReference type="PANTHER" id="PTHR30217">
    <property type="entry name" value="PEPTIDASE U32 FAMILY"/>
    <property type="match status" value="1"/>
</dbReference>
<dbReference type="Proteomes" id="UP000698963">
    <property type="component" value="Unassembled WGS sequence"/>
</dbReference>
<reference evidence="4" key="2">
    <citation type="submission" date="2021-09" db="EMBL/GenBank/DDBJ databases">
        <authorList>
            <person name="Gilroy R."/>
        </authorList>
    </citation>
    <scope>NUCLEOTIDE SEQUENCE</scope>
    <source>
        <strain evidence="4">ChiGjej2B2-19336</strain>
    </source>
</reference>
<dbReference type="GO" id="GO:0008233">
    <property type="term" value="F:peptidase activity"/>
    <property type="evidence" value="ECO:0007669"/>
    <property type="project" value="UniProtKB-KW"/>
</dbReference>
<reference evidence="4" key="1">
    <citation type="journal article" date="2021" name="PeerJ">
        <title>Extensive microbial diversity within the chicken gut microbiome revealed by metagenomics and culture.</title>
        <authorList>
            <person name="Gilroy R."/>
            <person name="Ravi A."/>
            <person name="Getino M."/>
            <person name="Pursley I."/>
            <person name="Horton D.L."/>
            <person name="Alikhan N.F."/>
            <person name="Baker D."/>
            <person name="Gharbi K."/>
            <person name="Hall N."/>
            <person name="Watson M."/>
            <person name="Adriaenssens E.M."/>
            <person name="Foster-Nyarko E."/>
            <person name="Jarju S."/>
            <person name="Secka A."/>
            <person name="Antonio M."/>
            <person name="Oren A."/>
            <person name="Chaudhuri R.R."/>
            <person name="La Ragione R."/>
            <person name="Hildebrand F."/>
            <person name="Pallen M.J."/>
        </authorList>
    </citation>
    <scope>NUCLEOTIDE SEQUENCE</scope>
    <source>
        <strain evidence="4">ChiGjej2B2-19336</strain>
    </source>
</reference>
<keyword evidence="2" id="KW-0378">Hydrolase</keyword>
<comment type="similarity">
    <text evidence="3">Belongs to the peptidase U32 family.</text>
</comment>
<keyword evidence="1" id="KW-0645">Protease</keyword>
<dbReference type="PANTHER" id="PTHR30217:SF6">
    <property type="entry name" value="TRNA HYDROXYLATION PROTEIN P"/>
    <property type="match status" value="1"/>
</dbReference>
<sequence length="416" mass="45642">MKEYSLPELLAPAGGREQLEAAVLYGADAVYLGGSVLSLRAKCQGFDGKALEEAVRLAHEHGVKVYYCLNALPFDEHLPLVEEQLDALPDLGVDGLIAADPGVIRLALRRCPGVELHLSTQAHSVNASAVEFWSEVGVKRINLARELSKEAMESLIRRFPSMDFEIFVHGAMCLSLSGHCLISAWVNNRPANLGLCTQPCRFEYRGITLTVEEALRRDGPFLDIEQGEDFSAVWAPMDLCLVRWMEEIVRMHPAALKLEGRTKSGSYVAQVTDVYRTALSLAGTLGEKTPEDAEGLPQDAFVEELLHTASRPLCSGFFLPERVVEKAPHDFSPRPVVARVVEPGPNGGWQVEVRSPWNADTDASLLLPGMRRPKLCAGSYVLENHRGEKAERLNPGMHGTLYADLPGIAPGIYLRA</sequence>
<evidence type="ECO:0000313" key="4">
    <source>
        <dbReference type="EMBL" id="HJD98091.1"/>
    </source>
</evidence>
<dbReference type="AlphaFoldDB" id="A0A921DSF5"/>